<dbReference type="AlphaFoldDB" id="A0A016S741"/>
<proteinExistence type="predicted"/>
<accession>A0A016S741</accession>
<sequence length="68" mass="8180">MGAFIQRILCNFRQDRRFNRMDQQKRVRMKKYYMSGDSCEVRNASEISKKYPEKSKNLSCLDILESHT</sequence>
<keyword evidence="2" id="KW-1185">Reference proteome</keyword>
<comment type="caution">
    <text evidence="1">The sequence shown here is derived from an EMBL/GenBank/DDBJ whole genome shotgun (WGS) entry which is preliminary data.</text>
</comment>
<reference evidence="2" key="1">
    <citation type="journal article" date="2015" name="Nat. Genet.">
        <title>The genome and transcriptome of the zoonotic hookworm Ancylostoma ceylanicum identify infection-specific gene families.</title>
        <authorList>
            <person name="Schwarz E.M."/>
            <person name="Hu Y."/>
            <person name="Antoshechkin I."/>
            <person name="Miller M.M."/>
            <person name="Sternberg P.W."/>
            <person name="Aroian R.V."/>
        </authorList>
    </citation>
    <scope>NUCLEOTIDE SEQUENCE</scope>
    <source>
        <strain evidence="2">HY135</strain>
    </source>
</reference>
<protein>
    <submittedName>
        <fullName evidence="1">Uncharacterized protein</fullName>
    </submittedName>
</protein>
<name>A0A016S741_9BILA</name>
<dbReference type="Proteomes" id="UP000024635">
    <property type="component" value="Unassembled WGS sequence"/>
</dbReference>
<gene>
    <name evidence="1" type="primary">Acey_s0284.g1340</name>
    <name evidence="1" type="ORF">Y032_0284g1340</name>
</gene>
<organism evidence="1 2">
    <name type="scientific">Ancylostoma ceylanicum</name>
    <dbReference type="NCBI Taxonomy" id="53326"/>
    <lineage>
        <taxon>Eukaryota</taxon>
        <taxon>Metazoa</taxon>
        <taxon>Ecdysozoa</taxon>
        <taxon>Nematoda</taxon>
        <taxon>Chromadorea</taxon>
        <taxon>Rhabditida</taxon>
        <taxon>Rhabditina</taxon>
        <taxon>Rhabditomorpha</taxon>
        <taxon>Strongyloidea</taxon>
        <taxon>Ancylostomatidae</taxon>
        <taxon>Ancylostomatinae</taxon>
        <taxon>Ancylostoma</taxon>
    </lineage>
</organism>
<evidence type="ECO:0000313" key="1">
    <source>
        <dbReference type="EMBL" id="EYB86162.1"/>
    </source>
</evidence>
<evidence type="ECO:0000313" key="2">
    <source>
        <dbReference type="Proteomes" id="UP000024635"/>
    </source>
</evidence>
<dbReference type="EMBL" id="JARK01001620">
    <property type="protein sequence ID" value="EYB86162.1"/>
    <property type="molecule type" value="Genomic_DNA"/>
</dbReference>